<feature type="compositionally biased region" description="Low complexity" evidence="1">
    <location>
        <begin position="100"/>
        <end position="111"/>
    </location>
</feature>
<feature type="compositionally biased region" description="Polar residues" evidence="1">
    <location>
        <begin position="1"/>
        <end position="18"/>
    </location>
</feature>
<evidence type="ECO:0000256" key="1">
    <source>
        <dbReference type="SAM" id="MobiDB-lite"/>
    </source>
</evidence>
<feature type="region of interest" description="Disordered" evidence="1">
    <location>
        <begin position="57"/>
        <end position="76"/>
    </location>
</feature>
<dbReference type="OrthoDB" id="10370571at2759"/>
<dbReference type="EMBL" id="KB454627">
    <property type="protein sequence ID" value="EME26066.1"/>
    <property type="molecule type" value="Genomic_DNA"/>
</dbReference>
<evidence type="ECO:0000313" key="2">
    <source>
        <dbReference type="EMBL" id="EME26066.1"/>
    </source>
</evidence>
<feature type="compositionally biased region" description="Low complexity" evidence="1">
    <location>
        <begin position="57"/>
        <end position="75"/>
    </location>
</feature>
<sequence length="479" mass="53724">MYNNTSRFPPEEGSSSFPHNRECERVNSCQNISSNLVYSKCNSENKRILLPASTTVSGSLSQSSVSGKRMSRSSGNVKVQVVRSHNETSSVECCSSGTEDSSILDGISSDGSQRESDDSFHAVHSLSHEEYLSGRRKSLPASTQDLWRPRNDERFICSFDLLACFLSSSVSHEMTSPQVKKKRWFSSSSPAKESNSQDSRDSFCGSEVNNSFWGSKQLQGGVKALNQSFTRPKSADGVLFSRALSVPLSYRSSPYKSCLVLLTTQRLIGVNEVEISEGGGMQLQWHLELDQIEKVTLTGDNTCVNVYKRGLKGREPFVILLCSKDGNMKNYTSFSQSFEQSSFYSDISNVSDMPSSDNNKRNMTPEMLKETIEYECTRARSTKREQRRGRRLDSLKLLAEQISRLQMESVPDGNSHALPQDSSSSRLKFFRIFQKKKLDDDSKLSVNDVLMPRPKVESEKKPPMPVISLLEECSRYGYD</sequence>
<dbReference type="Proteomes" id="UP000030680">
    <property type="component" value="Unassembled WGS sequence"/>
</dbReference>
<reference evidence="3" key="1">
    <citation type="journal article" date="2013" name="Science">
        <title>Gene transfer from bacteria and archaea facilitated evolution of an extremophilic eukaryote.</title>
        <authorList>
            <person name="Schonknecht G."/>
            <person name="Chen W.H."/>
            <person name="Ternes C.M."/>
            <person name="Barbier G.G."/>
            <person name="Shrestha R.P."/>
            <person name="Stanke M."/>
            <person name="Brautigam A."/>
            <person name="Baker B.J."/>
            <person name="Banfield J.F."/>
            <person name="Garavito R.M."/>
            <person name="Carr K."/>
            <person name="Wilkerson C."/>
            <person name="Rensing S.A."/>
            <person name="Gagneul D."/>
            <person name="Dickenson N.E."/>
            <person name="Oesterhelt C."/>
            <person name="Lercher M.J."/>
            <person name="Weber A.P."/>
        </authorList>
    </citation>
    <scope>NUCLEOTIDE SEQUENCE [LARGE SCALE GENOMIC DNA]</scope>
    <source>
        <strain evidence="3">074W</strain>
    </source>
</reference>
<feature type="region of interest" description="Disordered" evidence="1">
    <location>
        <begin position="95"/>
        <end position="118"/>
    </location>
</feature>
<dbReference type="Gramene" id="EME26066">
    <property type="protein sequence ID" value="EME26066"/>
    <property type="gene ID" value="Gasu_62850"/>
</dbReference>
<proteinExistence type="predicted"/>
<dbReference type="AlphaFoldDB" id="M2VSF0"/>
<dbReference type="GeneID" id="17085055"/>
<dbReference type="RefSeq" id="XP_005702586.1">
    <property type="nucleotide sequence ID" value="XM_005702529.1"/>
</dbReference>
<feature type="region of interest" description="Disordered" evidence="1">
    <location>
        <begin position="181"/>
        <end position="203"/>
    </location>
</feature>
<organism evidence="2 3">
    <name type="scientific">Galdieria sulphuraria</name>
    <name type="common">Red alga</name>
    <dbReference type="NCBI Taxonomy" id="130081"/>
    <lineage>
        <taxon>Eukaryota</taxon>
        <taxon>Rhodophyta</taxon>
        <taxon>Bangiophyceae</taxon>
        <taxon>Galdieriales</taxon>
        <taxon>Galdieriaceae</taxon>
        <taxon>Galdieria</taxon>
    </lineage>
</organism>
<dbReference type="KEGG" id="gsl:Gasu_62850"/>
<feature type="region of interest" description="Disordered" evidence="1">
    <location>
        <begin position="1"/>
        <end position="20"/>
    </location>
</feature>
<gene>
    <name evidence="2" type="ORF">Gasu_62850</name>
</gene>
<accession>M2VSF0</accession>
<protein>
    <submittedName>
        <fullName evidence="2">Uncharacterized protein</fullName>
    </submittedName>
</protein>
<feature type="compositionally biased region" description="Polar residues" evidence="1">
    <location>
        <begin position="185"/>
        <end position="197"/>
    </location>
</feature>
<keyword evidence="3" id="KW-1185">Reference proteome</keyword>
<name>M2VSF0_GALSU</name>
<evidence type="ECO:0000313" key="3">
    <source>
        <dbReference type="Proteomes" id="UP000030680"/>
    </source>
</evidence>